<comment type="similarity">
    <text evidence="6">Belongs to the exbB/tolQ family.</text>
</comment>
<keyword evidence="6" id="KW-0813">Transport</keyword>
<feature type="transmembrane region" description="Helical" evidence="7">
    <location>
        <begin position="20"/>
        <end position="43"/>
    </location>
</feature>
<keyword evidence="3 7" id="KW-0812">Transmembrane</keyword>
<keyword evidence="4 7" id="KW-1133">Transmembrane helix</keyword>
<gene>
    <name evidence="9" type="ordered locus">Daud_0723</name>
</gene>
<evidence type="ECO:0000256" key="5">
    <source>
        <dbReference type="ARBA" id="ARBA00023136"/>
    </source>
</evidence>
<reference evidence="9 10" key="2">
    <citation type="journal article" date="2008" name="Science">
        <title>Environmental genomics reveals a single-species ecosystem deep within Earth.</title>
        <authorList>
            <person name="Chivian D."/>
            <person name="Brodie E.L."/>
            <person name="Alm E.J."/>
            <person name="Culley D.E."/>
            <person name="Dehal P.S."/>
            <person name="Desantis T.Z."/>
            <person name="Gihring T.M."/>
            <person name="Lapidus A."/>
            <person name="Lin L.H."/>
            <person name="Lowry S.R."/>
            <person name="Moser D.P."/>
            <person name="Richardson P.M."/>
            <person name="Southam G."/>
            <person name="Wanger G."/>
            <person name="Pratt L.M."/>
            <person name="Andersen G.L."/>
            <person name="Hazen T.C."/>
            <person name="Brockman F.J."/>
            <person name="Arkin A.P."/>
            <person name="Onstott T.C."/>
        </authorList>
    </citation>
    <scope>NUCLEOTIDE SEQUENCE [LARGE SCALE GENOMIC DNA]</scope>
    <source>
        <strain evidence="9 10">MP104C</strain>
    </source>
</reference>
<feature type="transmembrane region" description="Helical" evidence="7">
    <location>
        <begin position="135"/>
        <end position="153"/>
    </location>
</feature>
<feature type="domain" description="MotA/TolQ/ExbB proton channel" evidence="8">
    <location>
        <begin position="96"/>
        <end position="186"/>
    </location>
</feature>
<evidence type="ECO:0000256" key="3">
    <source>
        <dbReference type="ARBA" id="ARBA00022692"/>
    </source>
</evidence>
<dbReference type="EMBL" id="CP000860">
    <property type="protein sequence ID" value="ACA59253.1"/>
    <property type="molecule type" value="Genomic_DNA"/>
</dbReference>
<evidence type="ECO:0000259" key="8">
    <source>
        <dbReference type="Pfam" id="PF01618"/>
    </source>
</evidence>
<keyword evidence="10" id="KW-1185">Reference proteome</keyword>
<dbReference type="PANTHER" id="PTHR30625:SF3">
    <property type="entry name" value="TOL-PAL SYSTEM PROTEIN TOLQ"/>
    <property type="match status" value="1"/>
</dbReference>
<accession>B1I2L3</accession>
<evidence type="ECO:0000256" key="4">
    <source>
        <dbReference type="ARBA" id="ARBA00022989"/>
    </source>
</evidence>
<dbReference type="InterPro" id="IPR002898">
    <property type="entry name" value="MotA_ExbB_proton_chnl"/>
</dbReference>
<sequence length="226" mass="24432">MTVFGSQYLGIGLRVLAQSLLIPVIIGLLFFFVRVLLELGGLMGEWKERREQKPAGFELFKEMAEASCYGSTPGTPAAVNNLPDALGRVMESLKDIKTTDPEVRRILTQKFLEQEEEKALSTLDKTDAIARLGPMLGLMGTLIPLGPGLAALGKGDLTTLAAAIIIAFDTTVAGLAARGLAFWISKTRRRWYARDLTILEGATELWLQGVNTDAAPAAPEAASFPR</sequence>
<evidence type="ECO:0000313" key="9">
    <source>
        <dbReference type="EMBL" id="ACA59253.1"/>
    </source>
</evidence>
<dbReference type="InterPro" id="IPR050790">
    <property type="entry name" value="ExbB/TolQ_transport"/>
</dbReference>
<comment type="subcellular location">
    <subcellularLocation>
        <location evidence="1">Cell membrane</location>
        <topology evidence="1">Multi-pass membrane protein</topology>
    </subcellularLocation>
    <subcellularLocation>
        <location evidence="6">Membrane</location>
        <topology evidence="6">Multi-pass membrane protein</topology>
    </subcellularLocation>
</comment>
<feature type="transmembrane region" description="Helical" evidence="7">
    <location>
        <begin position="159"/>
        <end position="184"/>
    </location>
</feature>
<dbReference type="GO" id="GO:0017038">
    <property type="term" value="P:protein import"/>
    <property type="evidence" value="ECO:0007669"/>
    <property type="project" value="TreeGrafter"/>
</dbReference>
<dbReference type="KEGG" id="dau:Daud_0723"/>
<dbReference type="Proteomes" id="UP000008544">
    <property type="component" value="Chromosome"/>
</dbReference>
<dbReference type="HOGENOM" id="CLU_088835_0_0_9"/>
<evidence type="ECO:0000256" key="6">
    <source>
        <dbReference type="RuleBase" id="RU004057"/>
    </source>
</evidence>
<keyword evidence="2" id="KW-1003">Cell membrane</keyword>
<evidence type="ECO:0000256" key="7">
    <source>
        <dbReference type="SAM" id="Phobius"/>
    </source>
</evidence>
<organism evidence="9 10">
    <name type="scientific">Desulforudis audaxviator (strain MP104C)</name>
    <dbReference type="NCBI Taxonomy" id="477974"/>
    <lineage>
        <taxon>Bacteria</taxon>
        <taxon>Bacillati</taxon>
        <taxon>Bacillota</taxon>
        <taxon>Clostridia</taxon>
        <taxon>Thermoanaerobacterales</taxon>
        <taxon>Candidatus Desulforudaceae</taxon>
        <taxon>Candidatus Desulforudis</taxon>
    </lineage>
</organism>
<dbReference type="PANTHER" id="PTHR30625">
    <property type="entry name" value="PROTEIN TOLQ"/>
    <property type="match status" value="1"/>
</dbReference>
<evidence type="ECO:0000256" key="1">
    <source>
        <dbReference type="ARBA" id="ARBA00004651"/>
    </source>
</evidence>
<protein>
    <recommendedName>
        <fullName evidence="8">MotA/TolQ/ExbB proton channel domain-containing protein</fullName>
    </recommendedName>
</protein>
<evidence type="ECO:0000256" key="2">
    <source>
        <dbReference type="ARBA" id="ARBA00022475"/>
    </source>
</evidence>
<dbReference type="STRING" id="477974.Daud_0723"/>
<dbReference type="RefSeq" id="WP_012301840.1">
    <property type="nucleotide sequence ID" value="NC_010424.1"/>
</dbReference>
<keyword evidence="6" id="KW-0653">Protein transport</keyword>
<reference evidence="10" key="1">
    <citation type="submission" date="2007-10" db="EMBL/GenBank/DDBJ databases">
        <title>Complete sequence of chromosome of Desulforudis audaxviator MP104C.</title>
        <authorList>
            <person name="Copeland A."/>
            <person name="Lucas S."/>
            <person name="Lapidus A."/>
            <person name="Barry K."/>
            <person name="Glavina del Rio T."/>
            <person name="Dalin E."/>
            <person name="Tice H."/>
            <person name="Bruce D."/>
            <person name="Pitluck S."/>
            <person name="Lowry S.R."/>
            <person name="Larimer F."/>
            <person name="Land M.L."/>
            <person name="Hauser L."/>
            <person name="Kyrpides N."/>
            <person name="Ivanova N.N."/>
            <person name="Richardson P."/>
        </authorList>
    </citation>
    <scope>NUCLEOTIDE SEQUENCE [LARGE SCALE GENOMIC DNA]</scope>
    <source>
        <strain evidence="10">MP104C</strain>
    </source>
</reference>
<evidence type="ECO:0000313" key="10">
    <source>
        <dbReference type="Proteomes" id="UP000008544"/>
    </source>
</evidence>
<proteinExistence type="inferred from homology"/>
<dbReference type="Pfam" id="PF01618">
    <property type="entry name" value="MotA_ExbB"/>
    <property type="match status" value="1"/>
</dbReference>
<dbReference type="GO" id="GO:0005886">
    <property type="term" value="C:plasma membrane"/>
    <property type="evidence" value="ECO:0007669"/>
    <property type="project" value="UniProtKB-SubCell"/>
</dbReference>
<keyword evidence="5 7" id="KW-0472">Membrane</keyword>
<name>B1I2L3_DESAP</name>
<dbReference type="AlphaFoldDB" id="B1I2L3"/>
<dbReference type="eggNOG" id="COG0811">
    <property type="taxonomic scope" value="Bacteria"/>
</dbReference>